<evidence type="ECO:0000256" key="9">
    <source>
        <dbReference type="SAM" id="Phobius"/>
    </source>
</evidence>
<dbReference type="PROSITE" id="PS50240">
    <property type="entry name" value="TRYPSIN_DOM"/>
    <property type="match status" value="1"/>
</dbReference>
<dbReference type="Proteomes" id="UP000549394">
    <property type="component" value="Unassembled WGS sequence"/>
</dbReference>
<dbReference type="InterPro" id="IPR001254">
    <property type="entry name" value="Trypsin_dom"/>
</dbReference>
<protein>
    <submittedName>
        <fullName evidence="12">DgyrCDS12813</fullName>
    </submittedName>
</protein>
<gene>
    <name evidence="12" type="ORF">DGYR_LOCUS12070</name>
</gene>
<dbReference type="InterPro" id="IPR050127">
    <property type="entry name" value="Serine_Proteases_S1"/>
</dbReference>
<dbReference type="Gene3D" id="2.40.10.10">
    <property type="entry name" value="Trypsin-like serine proteases"/>
    <property type="match status" value="1"/>
</dbReference>
<reference evidence="12 13" key="1">
    <citation type="submission" date="2020-08" db="EMBL/GenBank/DDBJ databases">
        <authorList>
            <person name="Hejnol A."/>
        </authorList>
    </citation>
    <scope>NUCLEOTIDE SEQUENCE [LARGE SCALE GENOMIC DNA]</scope>
</reference>
<keyword evidence="2" id="KW-0964">Secreted</keyword>
<keyword evidence="5 7" id="KW-0720">Serine protease</keyword>
<keyword evidence="10" id="KW-0732">Signal</keyword>
<evidence type="ECO:0000313" key="12">
    <source>
        <dbReference type="EMBL" id="CAD5124535.1"/>
    </source>
</evidence>
<dbReference type="FunFam" id="2.40.10.10:FF:000003">
    <property type="entry name" value="Transmembrane serine protease 3"/>
    <property type="match status" value="1"/>
</dbReference>
<evidence type="ECO:0000256" key="3">
    <source>
        <dbReference type="ARBA" id="ARBA00022670"/>
    </source>
</evidence>
<evidence type="ECO:0000256" key="5">
    <source>
        <dbReference type="ARBA" id="ARBA00022825"/>
    </source>
</evidence>
<evidence type="ECO:0000256" key="4">
    <source>
        <dbReference type="ARBA" id="ARBA00022801"/>
    </source>
</evidence>
<name>A0A7I8W8T1_9ANNE</name>
<dbReference type="PROSITE" id="PS00135">
    <property type="entry name" value="TRYPSIN_SER"/>
    <property type="match status" value="1"/>
</dbReference>
<dbReference type="PROSITE" id="PS00134">
    <property type="entry name" value="TRYPSIN_HIS"/>
    <property type="match status" value="1"/>
</dbReference>
<evidence type="ECO:0000256" key="8">
    <source>
        <dbReference type="SAM" id="MobiDB-lite"/>
    </source>
</evidence>
<feature type="transmembrane region" description="Helical" evidence="9">
    <location>
        <begin position="291"/>
        <end position="313"/>
    </location>
</feature>
<keyword evidence="9" id="KW-0812">Transmembrane</keyword>
<dbReference type="GO" id="GO:0005615">
    <property type="term" value="C:extracellular space"/>
    <property type="evidence" value="ECO:0007669"/>
    <property type="project" value="TreeGrafter"/>
</dbReference>
<keyword evidence="6" id="KW-1015">Disulfide bond</keyword>
<feature type="chain" id="PRO_5029850967" evidence="10">
    <location>
        <begin position="20"/>
        <end position="398"/>
    </location>
</feature>
<proteinExistence type="predicted"/>
<evidence type="ECO:0000256" key="10">
    <source>
        <dbReference type="SAM" id="SignalP"/>
    </source>
</evidence>
<dbReference type="SUPFAM" id="SSF50494">
    <property type="entry name" value="Trypsin-like serine proteases"/>
    <property type="match status" value="1"/>
</dbReference>
<keyword evidence="9" id="KW-0472">Membrane</keyword>
<accession>A0A7I8W8T1</accession>
<feature type="domain" description="Peptidase S1" evidence="11">
    <location>
        <begin position="27"/>
        <end position="265"/>
    </location>
</feature>
<dbReference type="GO" id="GO:0006508">
    <property type="term" value="P:proteolysis"/>
    <property type="evidence" value="ECO:0007669"/>
    <property type="project" value="UniProtKB-KW"/>
</dbReference>
<dbReference type="AlphaFoldDB" id="A0A7I8W8T1"/>
<evidence type="ECO:0000313" key="13">
    <source>
        <dbReference type="Proteomes" id="UP000549394"/>
    </source>
</evidence>
<keyword evidence="3 7" id="KW-0645">Protease</keyword>
<feature type="region of interest" description="Disordered" evidence="8">
    <location>
        <begin position="321"/>
        <end position="342"/>
    </location>
</feature>
<dbReference type="EMBL" id="CAJFCJ010000021">
    <property type="protein sequence ID" value="CAD5124535.1"/>
    <property type="molecule type" value="Genomic_DNA"/>
</dbReference>
<evidence type="ECO:0000256" key="2">
    <source>
        <dbReference type="ARBA" id="ARBA00022525"/>
    </source>
</evidence>
<dbReference type="InterPro" id="IPR043504">
    <property type="entry name" value="Peptidase_S1_PA_chymotrypsin"/>
</dbReference>
<feature type="compositionally biased region" description="Low complexity" evidence="8">
    <location>
        <begin position="328"/>
        <end position="342"/>
    </location>
</feature>
<evidence type="ECO:0000259" key="11">
    <source>
        <dbReference type="PROSITE" id="PS50240"/>
    </source>
</evidence>
<dbReference type="InterPro" id="IPR009003">
    <property type="entry name" value="Peptidase_S1_PA"/>
</dbReference>
<keyword evidence="9" id="KW-1133">Transmembrane helix</keyword>
<dbReference type="GO" id="GO:0004252">
    <property type="term" value="F:serine-type endopeptidase activity"/>
    <property type="evidence" value="ECO:0007669"/>
    <property type="project" value="InterPro"/>
</dbReference>
<dbReference type="InterPro" id="IPR033116">
    <property type="entry name" value="TRYPSIN_SER"/>
</dbReference>
<dbReference type="PRINTS" id="PR00722">
    <property type="entry name" value="CHYMOTRYPSIN"/>
</dbReference>
<dbReference type="OrthoDB" id="546450at2759"/>
<dbReference type="InterPro" id="IPR001314">
    <property type="entry name" value="Peptidase_S1A"/>
</dbReference>
<dbReference type="PANTHER" id="PTHR24264">
    <property type="entry name" value="TRYPSIN-RELATED"/>
    <property type="match status" value="1"/>
</dbReference>
<evidence type="ECO:0000256" key="6">
    <source>
        <dbReference type="ARBA" id="ARBA00023157"/>
    </source>
</evidence>
<keyword evidence="13" id="KW-1185">Reference proteome</keyword>
<sequence>MKYLVIFTILLHVTYVCDSKKPISSRIVGGKETLEHQYPWQAFLLVSTNDQTFQCSGSLFASRWILTAAHCVTFSGTTVSNLQVKVFLGVHDLNDLSSHVQHGIRKITVHKDYRHDYLTNVEYYDIALIELSQEVAPSKKIQNATLSVSEPSPNTICYVSGWGKTGFSPNSNVLRRVSVPIISDSKCRQKYTDSWIKGHMLCAGYDNGGKDSCQGDSGGPLQCIISGSTNVVGIVSWGAGCAKPDKPGVYASVPHFRVWIEETMKGLLSSAGGKEEEGETSSIGLNTAAKIIIGFVFGSIILSVIVIGAVFLIKKYKSGKRRVDPSNTQPQQQSQLPSQYQTQYQNGLQHPLAYTNESMNFQPSPLYQNQNNFKRPIQQANAPNNLYQTPQSHLYPHN</sequence>
<organism evidence="12 13">
    <name type="scientific">Dimorphilus gyrociliatus</name>
    <dbReference type="NCBI Taxonomy" id="2664684"/>
    <lineage>
        <taxon>Eukaryota</taxon>
        <taxon>Metazoa</taxon>
        <taxon>Spiralia</taxon>
        <taxon>Lophotrochozoa</taxon>
        <taxon>Annelida</taxon>
        <taxon>Polychaeta</taxon>
        <taxon>Polychaeta incertae sedis</taxon>
        <taxon>Dinophilidae</taxon>
        <taxon>Dimorphilus</taxon>
    </lineage>
</organism>
<dbReference type="InterPro" id="IPR018114">
    <property type="entry name" value="TRYPSIN_HIS"/>
</dbReference>
<comment type="caution">
    <text evidence="12">The sequence shown here is derived from an EMBL/GenBank/DDBJ whole genome shotgun (WGS) entry which is preliminary data.</text>
</comment>
<comment type="subcellular location">
    <subcellularLocation>
        <location evidence="1">Secreted</location>
    </subcellularLocation>
</comment>
<dbReference type="Pfam" id="PF00089">
    <property type="entry name" value="Trypsin"/>
    <property type="match status" value="1"/>
</dbReference>
<evidence type="ECO:0000256" key="7">
    <source>
        <dbReference type="RuleBase" id="RU363034"/>
    </source>
</evidence>
<dbReference type="SMART" id="SM00020">
    <property type="entry name" value="Tryp_SPc"/>
    <property type="match status" value="1"/>
</dbReference>
<dbReference type="PANTHER" id="PTHR24264:SF65">
    <property type="entry name" value="SRCR DOMAIN-CONTAINING PROTEIN"/>
    <property type="match status" value="1"/>
</dbReference>
<feature type="signal peptide" evidence="10">
    <location>
        <begin position="1"/>
        <end position="19"/>
    </location>
</feature>
<keyword evidence="4 7" id="KW-0378">Hydrolase</keyword>
<evidence type="ECO:0000256" key="1">
    <source>
        <dbReference type="ARBA" id="ARBA00004613"/>
    </source>
</evidence>
<dbReference type="CDD" id="cd00190">
    <property type="entry name" value="Tryp_SPc"/>
    <property type="match status" value="1"/>
</dbReference>